<sequence>MLVILDDIDAETAAILRAPMRTPAGVACQAVDMQTSLGTESGYRLTLSLVLTEDVRTETAAEWLWERIEDEVPVVMTVAGTKARVGEPAALTWLLDRARNQA</sequence>
<evidence type="ECO:0000313" key="2">
    <source>
        <dbReference type="Proteomes" id="UP000244912"/>
    </source>
</evidence>
<evidence type="ECO:0000313" key="1">
    <source>
        <dbReference type="EMBL" id="SPJ22467.1"/>
    </source>
</evidence>
<accession>A0A2R8BQN4</accession>
<gene>
    <name evidence="1" type="ORF">PAA8504_00261</name>
</gene>
<dbReference type="Proteomes" id="UP000244912">
    <property type="component" value="Unassembled WGS sequence"/>
</dbReference>
<dbReference type="EMBL" id="ONZF01000001">
    <property type="protein sequence ID" value="SPJ22467.1"/>
    <property type="molecule type" value="Genomic_DNA"/>
</dbReference>
<dbReference type="AlphaFoldDB" id="A0A2R8BQN4"/>
<keyword evidence="2" id="KW-1185">Reference proteome</keyword>
<protein>
    <recommendedName>
        <fullName evidence="3">Divalent-cation tolerance protein CutA</fullName>
    </recommendedName>
</protein>
<dbReference type="OrthoDB" id="7868854at2"/>
<organism evidence="1 2">
    <name type="scientific">Palleronia abyssalis</name>
    <dbReference type="NCBI Taxonomy" id="1501240"/>
    <lineage>
        <taxon>Bacteria</taxon>
        <taxon>Pseudomonadati</taxon>
        <taxon>Pseudomonadota</taxon>
        <taxon>Alphaproteobacteria</taxon>
        <taxon>Rhodobacterales</taxon>
        <taxon>Roseobacteraceae</taxon>
        <taxon>Palleronia</taxon>
    </lineage>
</organism>
<reference evidence="1 2" key="1">
    <citation type="submission" date="2018-03" db="EMBL/GenBank/DDBJ databases">
        <authorList>
            <person name="Keele B.F."/>
        </authorList>
    </citation>
    <scope>NUCLEOTIDE SEQUENCE [LARGE SCALE GENOMIC DNA]</scope>
    <source>
        <strain evidence="1 2">CECT 8504</strain>
    </source>
</reference>
<evidence type="ECO:0008006" key="3">
    <source>
        <dbReference type="Google" id="ProtNLM"/>
    </source>
</evidence>
<proteinExistence type="predicted"/>
<name>A0A2R8BQN4_9RHOB</name>
<dbReference type="RefSeq" id="WP_108892358.1">
    <property type="nucleotide sequence ID" value="NZ_ONZF01000001.1"/>
</dbReference>